<keyword evidence="4 8" id="KW-0812">Transmembrane</keyword>
<dbReference type="NCBIfam" id="TIGR01065">
    <property type="entry name" value="hlyIII"/>
    <property type="match status" value="1"/>
</dbReference>
<proteinExistence type="inferred from homology"/>
<dbReference type="PANTHER" id="PTHR20855">
    <property type="entry name" value="ADIPOR/PROGESTIN RECEPTOR-RELATED"/>
    <property type="match status" value="1"/>
</dbReference>
<feature type="transmembrane region" description="Helical" evidence="8">
    <location>
        <begin position="48"/>
        <end position="73"/>
    </location>
</feature>
<feature type="binding site" evidence="7">
    <location>
        <position position="72"/>
    </location>
    <ligand>
        <name>Zn(2+)</name>
        <dbReference type="ChEBI" id="CHEBI:29105"/>
    </ligand>
</feature>
<dbReference type="AlphaFoldDB" id="A0A1N6GC73"/>
<dbReference type="GO" id="GO:0005886">
    <property type="term" value="C:plasma membrane"/>
    <property type="evidence" value="ECO:0007669"/>
    <property type="project" value="UniProtKB-SubCell"/>
</dbReference>
<evidence type="ECO:0000256" key="6">
    <source>
        <dbReference type="ARBA" id="ARBA00023136"/>
    </source>
</evidence>
<feature type="transmembrane region" description="Helical" evidence="8">
    <location>
        <begin position="21"/>
        <end position="42"/>
    </location>
</feature>
<comment type="similarity">
    <text evidence="2">Belongs to the UPF0073 (Hly-III) family.</text>
</comment>
<evidence type="ECO:0000256" key="3">
    <source>
        <dbReference type="ARBA" id="ARBA00022475"/>
    </source>
</evidence>
<dbReference type="InterPro" id="IPR004254">
    <property type="entry name" value="AdipoR/HlyIII-related"/>
</dbReference>
<dbReference type="EMBL" id="FSRO01000001">
    <property type="protein sequence ID" value="SIO05022.1"/>
    <property type="molecule type" value="Genomic_DNA"/>
</dbReference>
<evidence type="ECO:0000313" key="9">
    <source>
        <dbReference type="EMBL" id="SIO05022.1"/>
    </source>
</evidence>
<accession>A0A1N6GC73</accession>
<evidence type="ECO:0000256" key="4">
    <source>
        <dbReference type="ARBA" id="ARBA00022692"/>
    </source>
</evidence>
<evidence type="ECO:0000256" key="5">
    <source>
        <dbReference type="ARBA" id="ARBA00022989"/>
    </source>
</evidence>
<keyword evidence="3" id="KW-1003">Cell membrane</keyword>
<protein>
    <submittedName>
        <fullName evidence="9">Hemolysin III</fullName>
    </submittedName>
</protein>
<keyword evidence="7" id="KW-0479">Metal-binding</keyword>
<feature type="transmembrane region" description="Helical" evidence="8">
    <location>
        <begin position="168"/>
        <end position="187"/>
    </location>
</feature>
<evidence type="ECO:0000256" key="1">
    <source>
        <dbReference type="ARBA" id="ARBA00004651"/>
    </source>
</evidence>
<keyword evidence="7" id="KW-0862">Zinc</keyword>
<organism evidence="9 10">
    <name type="scientific">Nitrosomonas cryotolerans ATCC 49181</name>
    <dbReference type="NCBI Taxonomy" id="1131553"/>
    <lineage>
        <taxon>Bacteria</taxon>
        <taxon>Pseudomonadati</taxon>
        <taxon>Pseudomonadota</taxon>
        <taxon>Betaproteobacteria</taxon>
        <taxon>Nitrosomonadales</taxon>
        <taxon>Nitrosomonadaceae</taxon>
        <taxon>Nitrosomonas</taxon>
    </lineage>
</organism>
<evidence type="ECO:0000256" key="2">
    <source>
        <dbReference type="ARBA" id="ARBA00008488"/>
    </source>
</evidence>
<feature type="transmembrane region" description="Helical" evidence="8">
    <location>
        <begin position="139"/>
        <end position="156"/>
    </location>
</feature>
<keyword evidence="10" id="KW-1185">Reference proteome</keyword>
<feature type="transmembrane region" description="Helical" evidence="8">
    <location>
        <begin position="196"/>
        <end position="214"/>
    </location>
</feature>
<feature type="transmembrane region" description="Helical" evidence="8">
    <location>
        <begin position="110"/>
        <end position="132"/>
    </location>
</feature>
<dbReference type="Pfam" id="PF03006">
    <property type="entry name" value="HlyIII"/>
    <property type="match status" value="1"/>
</dbReference>
<dbReference type="InterPro" id="IPR005744">
    <property type="entry name" value="Hy-lIII"/>
</dbReference>
<dbReference type="RefSeq" id="WP_028462292.1">
    <property type="nucleotide sequence ID" value="NZ_FSRO01000001.1"/>
</dbReference>
<dbReference type="STRING" id="44575.SAMN05216419_10505"/>
<dbReference type="GO" id="GO:0046872">
    <property type="term" value="F:metal ion binding"/>
    <property type="evidence" value="ECO:0007669"/>
    <property type="project" value="UniProtKB-KW"/>
</dbReference>
<dbReference type="eggNOG" id="COG1272">
    <property type="taxonomic scope" value="Bacteria"/>
</dbReference>
<dbReference type="PANTHER" id="PTHR20855:SF3">
    <property type="entry name" value="LD03007P"/>
    <property type="match status" value="1"/>
</dbReference>
<sequence>MQIFPKNTHRLQSQPEEIANSISHGLGLVAALIGMPFLIINATRQGDAGFIAGVSIFCGTLIFLYFASTLYHALPRGKSKRVFKVIEHSAIFLLIAGTYTPFTLGVLRGAWGWTLFGIIWGLAVAGVALTVLEKKAHSILSVILYLLMGWLIVIAADPLLAKVPTEGLFWLVLGGLSYTVGVCFFATDSRLLYGHLIWYLFVLIGTTCHYIAVFCCAA</sequence>
<feature type="transmembrane region" description="Helical" evidence="8">
    <location>
        <begin position="85"/>
        <end position="104"/>
    </location>
</feature>
<name>A0A1N6GC73_9PROT</name>
<gene>
    <name evidence="9" type="ORF">SAMN02743940_0640</name>
</gene>
<keyword evidence="5 8" id="KW-1133">Transmembrane helix</keyword>
<evidence type="ECO:0000256" key="8">
    <source>
        <dbReference type="SAM" id="Phobius"/>
    </source>
</evidence>
<reference evidence="9 10" key="1">
    <citation type="submission" date="2016-12" db="EMBL/GenBank/DDBJ databases">
        <authorList>
            <person name="Song W.-J."/>
            <person name="Kurnit D.M."/>
        </authorList>
    </citation>
    <scope>NUCLEOTIDE SEQUENCE [LARGE SCALE GENOMIC DNA]</scope>
    <source>
        <strain evidence="9 10">ATCC 49181</strain>
    </source>
</reference>
<dbReference type="Proteomes" id="UP000185062">
    <property type="component" value="Unassembled WGS sequence"/>
</dbReference>
<evidence type="ECO:0000256" key="7">
    <source>
        <dbReference type="PIRSR" id="PIRSR604254-1"/>
    </source>
</evidence>
<evidence type="ECO:0000313" key="10">
    <source>
        <dbReference type="Proteomes" id="UP000185062"/>
    </source>
</evidence>
<dbReference type="GO" id="GO:0140911">
    <property type="term" value="F:pore-forming activity"/>
    <property type="evidence" value="ECO:0007669"/>
    <property type="project" value="InterPro"/>
</dbReference>
<keyword evidence="6 8" id="KW-0472">Membrane</keyword>
<comment type="subcellular location">
    <subcellularLocation>
        <location evidence="1">Cell membrane</location>
        <topology evidence="1">Multi-pass membrane protein</topology>
    </subcellularLocation>
</comment>
<feature type="binding site" evidence="7">
    <location>
        <position position="195"/>
    </location>
    <ligand>
        <name>Zn(2+)</name>
        <dbReference type="ChEBI" id="CHEBI:29105"/>
    </ligand>
</feature>